<evidence type="ECO:0000313" key="3">
    <source>
        <dbReference type="Proteomes" id="UP001595882"/>
    </source>
</evidence>
<gene>
    <name evidence="2" type="ORF">ACFOY7_09650</name>
</gene>
<dbReference type="EMBL" id="JBHSDT010000004">
    <property type="protein sequence ID" value="MFC4403342.1"/>
    <property type="molecule type" value="Genomic_DNA"/>
</dbReference>
<accession>A0ABV8WUR7</accession>
<dbReference type="InterPro" id="IPR013087">
    <property type="entry name" value="Znf_C2H2_type"/>
</dbReference>
<dbReference type="Proteomes" id="UP001595882">
    <property type="component" value="Unassembled WGS sequence"/>
</dbReference>
<comment type="caution">
    <text evidence="2">The sequence shown here is derived from an EMBL/GenBank/DDBJ whole genome shotgun (WGS) entry which is preliminary data.</text>
</comment>
<sequence length="310" mass="36667">MNKPNALIVDTNILIDFLEPEKYSEEQFYDFLMRVNGPHTQLILPQQVLVEWDSLKYKRIELYKKKIDDDFQKYEGLVKHIPEPSGQRDLSIEIRNIRKLSLRSYQYTYAIRAKHIDSVISDFAAIVDRSADIDKLVVDFAVKELPPFFLMELKKERKNSSKNEATDAVIFFSIVNFFENNRDKFDKVAFLSSNTKDFSKPNNPSEIHENLEKYFTDLNLNFFNNLNSTMQFLSYEDAESSFQDLVSTIVGSNERRFRYLTDEYFVKCNECQSEVHINSDIVTHKEYYHYLCPKCKHMWNTGDHVLDDIY</sequence>
<dbReference type="InterPro" id="IPR032557">
    <property type="entry name" value="DUF4935"/>
</dbReference>
<name>A0ABV8WUR7_9BACI</name>
<feature type="domain" description="C2H2-type" evidence="1">
    <location>
        <begin position="268"/>
        <end position="289"/>
    </location>
</feature>
<evidence type="ECO:0000313" key="2">
    <source>
        <dbReference type="EMBL" id="MFC4403342.1"/>
    </source>
</evidence>
<organism evidence="2 3">
    <name type="scientific">Gracilibacillus xinjiangensis</name>
    <dbReference type="NCBI Taxonomy" id="1193282"/>
    <lineage>
        <taxon>Bacteria</taxon>
        <taxon>Bacillati</taxon>
        <taxon>Bacillota</taxon>
        <taxon>Bacilli</taxon>
        <taxon>Bacillales</taxon>
        <taxon>Bacillaceae</taxon>
        <taxon>Gracilibacillus</taxon>
    </lineage>
</organism>
<evidence type="ECO:0000259" key="1">
    <source>
        <dbReference type="PROSITE" id="PS00028"/>
    </source>
</evidence>
<reference evidence="3" key="1">
    <citation type="journal article" date="2019" name="Int. J. Syst. Evol. Microbiol.">
        <title>The Global Catalogue of Microorganisms (GCM) 10K type strain sequencing project: providing services to taxonomists for standard genome sequencing and annotation.</title>
        <authorList>
            <consortium name="The Broad Institute Genomics Platform"/>
            <consortium name="The Broad Institute Genome Sequencing Center for Infectious Disease"/>
            <person name="Wu L."/>
            <person name="Ma J."/>
        </authorList>
    </citation>
    <scope>NUCLEOTIDE SEQUENCE [LARGE SCALE GENOMIC DNA]</scope>
    <source>
        <strain evidence="3">CCUG 37865</strain>
    </source>
</reference>
<dbReference type="PROSITE" id="PS00028">
    <property type="entry name" value="ZINC_FINGER_C2H2_1"/>
    <property type="match status" value="1"/>
</dbReference>
<proteinExistence type="predicted"/>
<dbReference type="Pfam" id="PF16289">
    <property type="entry name" value="PIN_12"/>
    <property type="match status" value="1"/>
</dbReference>
<keyword evidence="3" id="KW-1185">Reference proteome</keyword>
<dbReference type="RefSeq" id="WP_390251785.1">
    <property type="nucleotide sequence ID" value="NZ_JBHSDT010000004.1"/>
</dbReference>
<dbReference type="CDD" id="cd09854">
    <property type="entry name" value="PIN_VapC-like"/>
    <property type="match status" value="1"/>
</dbReference>
<protein>
    <submittedName>
        <fullName evidence="2">PIN domain-containing protein</fullName>
    </submittedName>
</protein>